<evidence type="ECO:0000313" key="1">
    <source>
        <dbReference type="EMBL" id="MPM75635.1"/>
    </source>
</evidence>
<accession>A0A645CFF8</accession>
<organism evidence="1">
    <name type="scientific">bioreactor metagenome</name>
    <dbReference type="NCBI Taxonomy" id="1076179"/>
    <lineage>
        <taxon>unclassified sequences</taxon>
        <taxon>metagenomes</taxon>
        <taxon>ecological metagenomes</taxon>
    </lineage>
</organism>
<dbReference type="AlphaFoldDB" id="A0A645CFF8"/>
<name>A0A645CFF8_9ZZZZ</name>
<gene>
    <name evidence="1" type="ORF">SDC9_122629</name>
</gene>
<proteinExistence type="predicted"/>
<comment type="caution">
    <text evidence="1">The sequence shown here is derived from an EMBL/GenBank/DDBJ whole genome shotgun (WGS) entry which is preliminary data.</text>
</comment>
<sequence length="196" mass="22171">MPHPETLLLVYHHQTEILERHIALKQPVGTDQNVDSSGHGTPQCFALFGRRPEPGNHLDGNRIFCKPRGKTVKMLLCQNCGRRNHRHLKPCGDHAERGHHGHFRLAESDVTAKQAVHRVFAGKIAFDLVHRSALVNGQLESRAVLERQLLIILRRQRQIGYAAPHRLYPQQIGRVFTNRPQRPGPIGSPSLCVKMV</sequence>
<protein>
    <submittedName>
        <fullName evidence="1">Uncharacterized protein</fullName>
    </submittedName>
</protein>
<dbReference type="EMBL" id="VSSQ01026757">
    <property type="protein sequence ID" value="MPM75635.1"/>
    <property type="molecule type" value="Genomic_DNA"/>
</dbReference>
<reference evidence="1" key="1">
    <citation type="submission" date="2019-08" db="EMBL/GenBank/DDBJ databases">
        <authorList>
            <person name="Kucharzyk K."/>
            <person name="Murdoch R.W."/>
            <person name="Higgins S."/>
            <person name="Loffler F."/>
        </authorList>
    </citation>
    <scope>NUCLEOTIDE SEQUENCE</scope>
</reference>